<protein>
    <submittedName>
        <fullName evidence="2">Uncharacterized protein</fullName>
    </submittedName>
</protein>
<dbReference type="Proteomes" id="UP001499863">
    <property type="component" value="Unassembled WGS sequence"/>
</dbReference>
<feature type="compositionally biased region" description="Polar residues" evidence="1">
    <location>
        <begin position="69"/>
        <end position="82"/>
    </location>
</feature>
<sequence length="82" mass="8662">MQPVSAGPSRDGQTDGTARILTDRRTSDMSVQSEVANSDRRLFRETCGGGRAGSPSALNRTIGADRPTGSDQARSRSIPSVQ</sequence>
<evidence type="ECO:0000313" key="3">
    <source>
        <dbReference type="Proteomes" id="UP001499863"/>
    </source>
</evidence>
<proteinExistence type="predicted"/>
<organism evidence="2 3">
    <name type="scientific">Kitasatospora putterlickiae</name>
    <dbReference type="NCBI Taxonomy" id="221725"/>
    <lineage>
        <taxon>Bacteria</taxon>
        <taxon>Bacillati</taxon>
        <taxon>Actinomycetota</taxon>
        <taxon>Actinomycetes</taxon>
        <taxon>Kitasatosporales</taxon>
        <taxon>Streptomycetaceae</taxon>
        <taxon>Kitasatospora</taxon>
    </lineage>
</organism>
<gene>
    <name evidence="2" type="ORF">GCM10009639_09440</name>
</gene>
<feature type="region of interest" description="Disordered" evidence="1">
    <location>
        <begin position="1"/>
        <end position="82"/>
    </location>
</feature>
<reference evidence="2 3" key="1">
    <citation type="journal article" date="2019" name="Int. J. Syst. Evol. Microbiol.">
        <title>The Global Catalogue of Microorganisms (GCM) 10K type strain sequencing project: providing services to taxonomists for standard genome sequencing and annotation.</title>
        <authorList>
            <consortium name="The Broad Institute Genomics Platform"/>
            <consortium name="The Broad Institute Genome Sequencing Center for Infectious Disease"/>
            <person name="Wu L."/>
            <person name="Ma J."/>
        </authorList>
    </citation>
    <scope>NUCLEOTIDE SEQUENCE [LARGE SCALE GENOMIC DNA]</scope>
    <source>
        <strain evidence="2 3">JCM 12393</strain>
    </source>
</reference>
<accession>A0ABN1XPC5</accession>
<keyword evidence="3" id="KW-1185">Reference proteome</keyword>
<dbReference type="EMBL" id="BAAAKJ010000042">
    <property type="protein sequence ID" value="GAA1386071.1"/>
    <property type="molecule type" value="Genomic_DNA"/>
</dbReference>
<name>A0ABN1XPC5_9ACTN</name>
<evidence type="ECO:0000256" key="1">
    <source>
        <dbReference type="SAM" id="MobiDB-lite"/>
    </source>
</evidence>
<evidence type="ECO:0000313" key="2">
    <source>
        <dbReference type="EMBL" id="GAA1386071.1"/>
    </source>
</evidence>
<comment type="caution">
    <text evidence="2">The sequence shown here is derived from an EMBL/GenBank/DDBJ whole genome shotgun (WGS) entry which is preliminary data.</text>
</comment>